<gene>
    <name evidence="5" type="ORF">SAMN05444955_11271</name>
</gene>
<dbReference type="RefSeq" id="WP_089970283.1">
    <property type="nucleotide sequence ID" value="NZ_FOCQ01000012.1"/>
</dbReference>
<feature type="compositionally biased region" description="Polar residues" evidence="1">
    <location>
        <begin position="113"/>
        <end position="138"/>
    </location>
</feature>
<sequence length="279" mass="30948">MRALLRVGICFGIAVMLLSLLVSGEITLVVHPRFKGLIAVSILLLIVLGLVQLWNLKRGEIHRIGAWGYLVILLPLLFFMVSPPKALDASIAANKGVSYMNAQALAKQQKLSPKQSAASQKGSNPNDSPSPEQAQPSDGTEPEIVEIDNPYKELVPKIKAEPVITFTEKNYADYFNTINMYPKEFEGKKIRLKGFVYRDETLKKNEFVTGRFTVTCCTADATVIGMVTTGSHAGQVKSNQWIEVTGTIQTVMYEGYEMPVIKLDSYKPVSPPKDPYIYF</sequence>
<dbReference type="InterPro" id="IPR048447">
    <property type="entry name" value="DUF1980_C"/>
</dbReference>
<protein>
    <submittedName>
        <fullName evidence="5">Putative membrane protein</fullName>
    </submittedName>
</protein>
<keyword evidence="2" id="KW-1133">Transmembrane helix</keyword>
<feature type="domain" description="DUF1980" evidence="4">
    <location>
        <begin position="148"/>
        <end position="278"/>
    </location>
</feature>
<keyword evidence="6" id="KW-1185">Reference proteome</keyword>
<dbReference type="InterPro" id="IPR048493">
    <property type="entry name" value="DUF1980_N"/>
</dbReference>
<feature type="domain" description="DUF1980" evidence="3">
    <location>
        <begin position="5"/>
        <end position="97"/>
    </location>
</feature>
<reference evidence="5 6" key="1">
    <citation type="submission" date="2016-10" db="EMBL/GenBank/DDBJ databases">
        <authorList>
            <person name="de Groot N.N."/>
        </authorList>
    </citation>
    <scope>NUCLEOTIDE SEQUENCE [LARGE SCALE GENOMIC DNA]</scope>
    <source>
        <strain evidence="5 6">DSM 46701</strain>
    </source>
</reference>
<dbReference type="OrthoDB" id="9770408at2"/>
<dbReference type="PANTHER" id="PTHR40047">
    <property type="entry name" value="UPF0703 PROTEIN YCGQ"/>
    <property type="match status" value="1"/>
</dbReference>
<dbReference type="Pfam" id="PF09323">
    <property type="entry name" value="DUF1980"/>
    <property type="match status" value="1"/>
</dbReference>
<dbReference type="AlphaFoldDB" id="A0A1H8GTX1"/>
<evidence type="ECO:0000256" key="2">
    <source>
        <dbReference type="SAM" id="Phobius"/>
    </source>
</evidence>
<keyword evidence="2" id="KW-0472">Membrane</keyword>
<dbReference type="NCBIfam" id="TIGR03943">
    <property type="entry name" value="TIGR03943 family putative permease subunit"/>
    <property type="match status" value="1"/>
</dbReference>
<feature type="transmembrane region" description="Helical" evidence="2">
    <location>
        <begin position="66"/>
        <end position="82"/>
    </location>
</feature>
<accession>A0A1H8GTX1</accession>
<proteinExistence type="predicted"/>
<feature type="region of interest" description="Disordered" evidence="1">
    <location>
        <begin position="113"/>
        <end position="143"/>
    </location>
</feature>
<organism evidence="5 6">
    <name type="scientific">Lihuaxuella thermophila</name>
    <dbReference type="NCBI Taxonomy" id="1173111"/>
    <lineage>
        <taxon>Bacteria</taxon>
        <taxon>Bacillati</taxon>
        <taxon>Bacillota</taxon>
        <taxon>Bacilli</taxon>
        <taxon>Bacillales</taxon>
        <taxon>Thermoactinomycetaceae</taxon>
        <taxon>Lihuaxuella</taxon>
    </lineage>
</organism>
<keyword evidence="2" id="KW-0812">Transmembrane</keyword>
<dbReference type="InterPro" id="IPR052955">
    <property type="entry name" value="UPF0703_membrane_permease"/>
</dbReference>
<dbReference type="PANTHER" id="PTHR40047:SF1">
    <property type="entry name" value="UPF0703 PROTEIN YCGQ"/>
    <property type="match status" value="1"/>
</dbReference>
<name>A0A1H8GTX1_9BACL</name>
<dbReference type="EMBL" id="FOCQ01000012">
    <property type="protein sequence ID" value="SEN47416.1"/>
    <property type="molecule type" value="Genomic_DNA"/>
</dbReference>
<evidence type="ECO:0000313" key="6">
    <source>
        <dbReference type="Proteomes" id="UP000199695"/>
    </source>
</evidence>
<dbReference type="Proteomes" id="UP000199695">
    <property type="component" value="Unassembled WGS sequence"/>
</dbReference>
<evidence type="ECO:0000259" key="4">
    <source>
        <dbReference type="Pfam" id="PF21537"/>
    </source>
</evidence>
<feature type="transmembrane region" description="Helical" evidence="2">
    <location>
        <begin position="34"/>
        <end position="54"/>
    </location>
</feature>
<evidence type="ECO:0000259" key="3">
    <source>
        <dbReference type="Pfam" id="PF09323"/>
    </source>
</evidence>
<dbReference type="InterPro" id="IPR015402">
    <property type="entry name" value="DUF1980"/>
</dbReference>
<evidence type="ECO:0000313" key="5">
    <source>
        <dbReference type="EMBL" id="SEN47416.1"/>
    </source>
</evidence>
<evidence type="ECO:0000256" key="1">
    <source>
        <dbReference type="SAM" id="MobiDB-lite"/>
    </source>
</evidence>
<dbReference type="Pfam" id="PF21537">
    <property type="entry name" value="DUF1980_C"/>
    <property type="match status" value="1"/>
</dbReference>